<dbReference type="OrthoDB" id="7363288at2"/>
<evidence type="ECO:0008006" key="3">
    <source>
        <dbReference type="Google" id="ProtNLM"/>
    </source>
</evidence>
<dbReference type="EMBL" id="AWWI01000100">
    <property type="protein sequence ID" value="PIL19397.1"/>
    <property type="molecule type" value="Genomic_DNA"/>
</dbReference>
<dbReference type="AlphaFoldDB" id="A0A2G8RCY0"/>
<proteinExistence type="predicted"/>
<comment type="caution">
    <text evidence="1">The sequence shown here is derived from an EMBL/GenBank/DDBJ whole genome shotgun (WGS) entry which is preliminary data.</text>
</comment>
<dbReference type="PROSITE" id="PS51257">
    <property type="entry name" value="PROKAR_LIPOPROTEIN"/>
    <property type="match status" value="1"/>
</dbReference>
<name>A0A2G8RCY0_9RHOB</name>
<evidence type="ECO:0000313" key="2">
    <source>
        <dbReference type="Proteomes" id="UP000231259"/>
    </source>
</evidence>
<gene>
    <name evidence="1" type="ORF">P775_14745</name>
</gene>
<dbReference type="RefSeq" id="WP_099911571.1">
    <property type="nucleotide sequence ID" value="NZ_AWWI01000100.1"/>
</dbReference>
<sequence length="38" mass="4061">MFRKMTALVLLTLLAGCGTVDGVGQDISSGSRTVQTWF</sequence>
<accession>A0A2G8RCY0</accession>
<protein>
    <recommendedName>
        <fullName evidence="3">Entericidin EcnA/B family protein</fullName>
    </recommendedName>
</protein>
<keyword evidence="2" id="KW-1185">Reference proteome</keyword>
<evidence type="ECO:0000313" key="1">
    <source>
        <dbReference type="EMBL" id="PIL19397.1"/>
    </source>
</evidence>
<dbReference type="Proteomes" id="UP000231259">
    <property type="component" value="Unassembled WGS sequence"/>
</dbReference>
<organism evidence="1 2">
    <name type="scientific">Puniceibacterium antarcticum</name>
    <dbReference type="NCBI Taxonomy" id="1206336"/>
    <lineage>
        <taxon>Bacteria</taxon>
        <taxon>Pseudomonadati</taxon>
        <taxon>Pseudomonadota</taxon>
        <taxon>Alphaproteobacteria</taxon>
        <taxon>Rhodobacterales</taxon>
        <taxon>Paracoccaceae</taxon>
        <taxon>Puniceibacterium</taxon>
    </lineage>
</organism>
<reference evidence="1 2" key="1">
    <citation type="submission" date="2013-09" db="EMBL/GenBank/DDBJ databases">
        <title>Genome sequencing of Phaeobacter antarcticus sp. nov. SM1211.</title>
        <authorList>
            <person name="Zhang X.-Y."/>
            <person name="Liu C."/>
            <person name="Chen X.-L."/>
            <person name="Xie B.-B."/>
            <person name="Qin Q.-L."/>
            <person name="Rong J.-C."/>
            <person name="Zhang Y.-Z."/>
        </authorList>
    </citation>
    <scope>NUCLEOTIDE SEQUENCE [LARGE SCALE GENOMIC DNA]</scope>
    <source>
        <strain evidence="1 2">SM1211</strain>
    </source>
</reference>